<reference evidence="2" key="1">
    <citation type="journal article" date="2010" name="PLoS ONE">
        <title>The complete genome sequence of Cupriavidus metallidurans strain CH34, a master survivalist in harsh and anthropogenic environments.</title>
        <authorList>
            <person name="Janssen P.J."/>
            <person name="Van Houdt R."/>
            <person name="Moors H."/>
            <person name="Monsieurs P."/>
            <person name="Morin N."/>
            <person name="Michaux A."/>
            <person name="Benotmane M.A."/>
            <person name="Leys N."/>
            <person name="Vallaeys T."/>
            <person name="Lapidus A."/>
            <person name="Monchy S."/>
            <person name="Medigue C."/>
            <person name="Taghavi S."/>
            <person name="McCorkle S."/>
            <person name="Dunn J."/>
            <person name="van der Lelie D."/>
            <person name="Mergeay M."/>
        </authorList>
    </citation>
    <scope>NUCLEOTIDE SEQUENCE [LARGE SCALE GENOMIC DNA]</scope>
    <source>
        <strain evidence="2">ATCC 43123 / DSM 2839 / NBRC 102507 / CH34</strain>
    </source>
</reference>
<name>D3DY80_CUPMC</name>
<keyword evidence="1" id="KW-0614">Plasmid</keyword>
<keyword evidence="2" id="KW-1185">Reference proteome</keyword>
<dbReference type="Proteomes" id="UP000002429">
    <property type="component" value="Plasmid megaplasmid"/>
</dbReference>
<dbReference type="HOGENOM" id="CLU_2702163_0_0_4"/>
<gene>
    <name evidence="1" type="ordered locus">Rmet_6651</name>
</gene>
<accession>D3DY80</accession>
<evidence type="ECO:0000313" key="2">
    <source>
        <dbReference type="Proteomes" id="UP000002429"/>
    </source>
</evidence>
<sequence>MAGMPRAARPGLAVSGALGRAIPPIVAELPLPASDAIRAVESCHRQKNDTPSAARNIGQLQAFLPHDNGMTRR</sequence>
<dbReference type="KEGG" id="rme:Rmet_6651"/>
<geneLocation type="plasmid" evidence="1 2">
    <name>megaplasmid</name>
</geneLocation>
<proteinExistence type="predicted"/>
<dbReference type="AlphaFoldDB" id="D3DY80"/>
<dbReference type="EMBL" id="CP000353">
    <property type="protein sequence ID" value="ADC45250.1"/>
    <property type="molecule type" value="Genomic_DNA"/>
</dbReference>
<protein>
    <submittedName>
        <fullName evidence="1">Uncharacterized protein</fullName>
    </submittedName>
</protein>
<organism evidence="1 2">
    <name type="scientific">Cupriavidus metallidurans (strain ATCC 43123 / DSM 2839 / NBRC 102507 / CH34)</name>
    <name type="common">Ralstonia metallidurans</name>
    <dbReference type="NCBI Taxonomy" id="266264"/>
    <lineage>
        <taxon>Bacteria</taxon>
        <taxon>Pseudomonadati</taxon>
        <taxon>Pseudomonadota</taxon>
        <taxon>Betaproteobacteria</taxon>
        <taxon>Burkholderiales</taxon>
        <taxon>Burkholderiaceae</taxon>
        <taxon>Cupriavidus</taxon>
    </lineage>
</organism>
<evidence type="ECO:0000313" key="1">
    <source>
        <dbReference type="EMBL" id="ADC45250.1"/>
    </source>
</evidence>